<gene>
    <name evidence="1" type="ORF">AEK19_MT2098</name>
</gene>
<sequence length="57" mass="6220">MARVPNLVGDHKQAGDRTSYYSYLSEGNIGSEQTVTGSEEFYRKHITQASGGIARKG</sequence>
<geneLocation type="mitochondrion" evidence="1"/>
<evidence type="ECO:0000313" key="1">
    <source>
        <dbReference type="EMBL" id="ART32252.1"/>
    </source>
</evidence>
<dbReference type="EMBL" id="KY774314">
    <property type="protein sequence ID" value="ART32252.1"/>
    <property type="molecule type" value="Genomic_DNA"/>
</dbReference>
<keyword evidence="1" id="KW-0496">Mitochondrion</keyword>
<name>A0A1Y0B4B1_9LAMI</name>
<organism evidence="1">
    <name type="scientific">Utricularia reniformis</name>
    <dbReference type="NCBI Taxonomy" id="192314"/>
    <lineage>
        <taxon>Eukaryota</taxon>
        <taxon>Viridiplantae</taxon>
        <taxon>Streptophyta</taxon>
        <taxon>Embryophyta</taxon>
        <taxon>Tracheophyta</taxon>
        <taxon>Spermatophyta</taxon>
        <taxon>Magnoliopsida</taxon>
        <taxon>eudicotyledons</taxon>
        <taxon>Gunneridae</taxon>
        <taxon>Pentapetalae</taxon>
        <taxon>asterids</taxon>
        <taxon>lamiids</taxon>
        <taxon>Lamiales</taxon>
        <taxon>Lentibulariaceae</taxon>
        <taxon>Utricularia</taxon>
    </lineage>
</organism>
<accession>A0A1Y0B4B1</accession>
<reference evidence="1" key="1">
    <citation type="submission" date="2017-03" db="EMBL/GenBank/DDBJ databases">
        <title>The mitochondrial genome of the carnivorous plant Utricularia reniformis (Lentibulariaceae): structure, comparative analysis and evolutionary landmarks.</title>
        <authorList>
            <person name="Silva S.R."/>
            <person name="Alvarenga D.O."/>
            <person name="Michael T.P."/>
            <person name="Miranda V.F.O."/>
            <person name="Varani A.M."/>
        </authorList>
    </citation>
    <scope>NUCLEOTIDE SEQUENCE</scope>
</reference>
<dbReference type="AlphaFoldDB" id="A0A1Y0B4B1"/>
<proteinExistence type="predicted"/>
<protein>
    <submittedName>
        <fullName evidence="1">Uncharacterized protein</fullName>
    </submittedName>
</protein>